<dbReference type="InterPro" id="IPR050491">
    <property type="entry name" value="AmpC-like"/>
</dbReference>
<keyword evidence="1" id="KW-0732">Signal</keyword>
<feature type="domain" description="Beta-lactamase-related" evidence="2">
    <location>
        <begin position="57"/>
        <end position="159"/>
    </location>
</feature>
<gene>
    <name evidence="3" type="ORF">ADK38_36465</name>
</gene>
<evidence type="ECO:0000256" key="1">
    <source>
        <dbReference type="SAM" id="SignalP"/>
    </source>
</evidence>
<comment type="caution">
    <text evidence="3">The sequence shown here is derived from an EMBL/GenBank/DDBJ whole genome shotgun (WGS) entry which is preliminary data.</text>
</comment>
<feature type="chain" id="PRO_5047211049" description="Beta-lactamase-related domain-containing protein" evidence="1">
    <location>
        <begin position="31"/>
        <end position="173"/>
    </location>
</feature>
<dbReference type="EMBL" id="LGUT01003400">
    <property type="protein sequence ID" value="KOG85475.1"/>
    <property type="molecule type" value="Genomic_DNA"/>
</dbReference>
<dbReference type="Pfam" id="PF00144">
    <property type="entry name" value="Beta-lactamase"/>
    <property type="match status" value="1"/>
</dbReference>
<organism evidence="3 4">
    <name type="scientific">Streptomyces varsoviensis</name>
    <dbReference type="NCBI Taxonomy" id="67373"/>
    <lineage>
        <taxon>Bacteria</taxon>
        <taxon>Bacillati</taxon>
        <taxon>Actinomycetota</taxon>
        <taxon>Actinomycetes</taxon>
        <taxon>Kitasatosporales</taxon>
        <taxon>Streptomycetaceae</taxon>
        <taxon>Streptomyces</taxon>
    </lineage>
</organism>
<dbReference type="SUPFAM" id="SSF56601">
    <property type="entry name" value="beta-lactamase/transpeptidase-like"/>
    <property type="match status" value="1"/>
</dbReference>
<feature type="signal peptide" evidence="1">
    <location>
        <begin position="1"/>
        <end position="30"/>
    </location>
</feature>
<dbReference type="Gene3D" id="3.40.710.10">
    <property type="entry name" value="DD-peptidase/beta-lactamase superfamily"/>
    <property type="match status" value="1"/>
</dbReference>
<keyword evidence="4" id="KW-1185">Reference proteome</keyword>
<protein>
    <recommendedName>
        <fullName evidence="2">Beta-lactamase-related domain-containing protein</fullName>
    </recommendedName>
</protein>
<evidence type="ECO:0000259" key="2">
    <source>
        <dbReference type="Pfam" id="PF00144"/>
    </source>
</evidence>
<proteinExistence type="predicted"/>
<dbReference type="Proteomes" id="UP000037020">
    <property type="component" value="Unassembled WGS sequence"/>
</dbReference>
<dbReference type="InterPro" id="IPR001466">
    <property type="entry name" value="Beta-lactam-related"/>
</dbReference>
<reference evidence="3 4" key="1">
    <citation type="submission" date="2015-07" db="EMBL/GenBank/DDBJ databases">
        <authorList>
            <person name="Ju K.-S."/>
            <person name="Doroghazi J.R."/>
            <person name="Metcalf W.W."/>
        </authorList>
    </citation>
    <scope>NUCLEOTIDE SEQUENCE [LARGE SCALE GENOMIC DNA]</scope>
    <source>
        <strain evidence="3 4">NRRL B-3589</strain>
    </source>
</reference>
<accession>A0ABR5IWE8</accession>
<dbReference type="PANTHER" id="PTHR46825:SF7">
    <property type="entry name" value="D-ALANYL-D-ALANINE CARBOXYPEPTIDASE"/>
    <property type="match status" value="1"/>
</dbReference>
<evidence type="ECO:0000313" key="3">
    <source>
        <dbReference type="EMBL" id="KOG85475.1"/>
    </source>
</evidence>
<sequence length="173" mass="18240">MTTRTVRNGLIGAAVSAALTVAALAAPAQAETARGHGHAATQRAMDAQVAAGAPGSLGQARDEHGTWNGAAGVADLRTERPRKAADRFRIGSITKAFVSTVLLQLEAEGELDLDDTVEHWLPGVVQGNGNDGSKITVRQLLNHTSGIFNYTTDPAMVHELTDGFLKHRYDTST</sequence>
<dbReference type="PANTHER" id="PTHR46825">
    <property type="entry name" value="D-ALANYL-D-ALANINE-CARBOXYPEPTIDASE/ENDOPEPTIDASE AMPH"/>
    <property type="match status" value="1"/>
</dbReference>
<name>A0ABR5IWE8_9ACTN</name>
<feature type="non-terminal residue" evidence="3">
    <location>
        <position position="173"/>
    </location>
</feature>
<evidence type="ECO:0000313" key="4">
    <source>
        <dbReference type="Proteomes" id="UP000037020"/>
    </source>
</evidence>
<dbReference type="InterPro" id="IPR012338">
    <property type="entry name" value="Beta-lactam/transpept-like"/>
</dbReference>